<name>A0A835GC05_SPOEX</name>
<protein>
    <submittedName>
        <fullName evidence="1">Uncharacterized protein</fullName>
    </submittedName>
</protein>
<organism evidence="1 2">
    <name type="scientific">Spodoptera exigua</name>
    <name type="common">Beet armyworm</name>
    <name type="synonym">Noctua fulgens</name>
    <dbReference type="NCBI Taxonomy" id="7107"/>
    <lineage>
        <taxon>Eukaryota</taxon>
        <taxon>Metazoa</taxon>
        <taxon>Ecdysozoa</taxon>
        <taxon>Arthropoda</taxon>
        <taxon>Hexapoda</taxon>
        <taxon>Insecta</taxon>
        <taxon>Pterygota</taxon>
        <taxon>Neoptera</taxon>
        <taxon>Endopterygota</taxon>
        <taxon>Lepidoptera</taxon>
        <taxon>Glossata</taxon>
        <taxon>Ditrysia</taxon>
        <taxon>Noctuoidea</taxon>
        <taxon>Noctuidae</taxon>
        <taxon>Amphipyrinae</taxon>
        <taxon>Spodoptera</taxon>
    </lineage>
</organism>
<dbReference type="EMBL" id="JACKWZ010000221">
    <property type="protein sequence ID" value="KAF9411543.1"/>
    <property type="molecule type" value="Genomic_DNA"/>
</dbReference>
<gene>
    <name evidence="1" type="ORF">HW555_009691</name>
</gene>
<evidence type="ECO:0000313" key="1">
    <source>
        <dbReference type="EMBL" id="KAF9411543.1"/>
    </source>
</evidence>
<comment type="caution">
    <text evidence="1">The sequence shown here is derived from an EMBL/GenBank/DDBJ whole genome shotgun (WGS) entry which is preliminary data.</text>
</comment>
<reference evidence="1" key="1">
    <citation type="submission" date="2020-08" db="EMBL/GenBank/DDBJ databases">
        <title>Spodoptera exigua strain:BAW_Kor-Di-RS1 Genome sequencing and assembly.</title>
        <authorList>
            <person name="Kim J."/>
            <person name="Nam H.Y."/>
            <person name="Kwon M."/>
            <person name="Choi J.H."/>
            <person name="Cho S.R."/>
            <person name="Kim G.-H."/>
        </authorList>
    </citation>
    <scope>NUCLEOTIDE SEQUENCE</scope>
    <source>
        <strain evidence="1">BAW_Kor-Di-RS1</strain>
        <tissue evidence="1">Whole-body</tissue>
    </source>
</reference>
<evidence type="ECO:0000313" key="2">
    <source>
        <dbReference type="Proteomes" id="UP000648187"/>
    </source>
</evidence>
<sequence length="857" mass="95466">MSDIDNSIFFTETPILENFFSVLERGAVNYCIVCLRTEDERLLVRPQYFVEFAQAMKIEKHWKHNYICKYCERQAYLALRFLKVIKVSAAVDTIFAELLYQKKKKGVNVFSRRHFKNILWSCNVENKSAPPTFYEYQLRKIREAADYAAIKPIVIDNIEGLPVTDPVGKITYSVACTHGYKYTLIRPSDGKVRLQKRPGGSIEQVSVEPQNEDTLHTMMNQEPLVDERLILKDPNPEITAREIFLDDEEEKPVKIRKIDPQESSERLNITITPNVIPENITNTPLLAPSKPTIPVISRINPLTLQKLTVSSQICSIDSANICRISENTGGICQKDDNLDNDIPIMKHKIIKLRRIPPAAEKIINPENAIPIFKTDLVNIHTFTTVASQTSSTTITTLSSITSNNHQNKQNIIPTSQINANPQNISSSTRVYAPKKPKTATQNLINPQNIIPVINKNIVKNTTSQQFLSTAQNISMTTPASQNVPIPSSIASSSIQNTLNAQNTISSFPKMATSVQTTLTTSPKITSVSQNVPKSSPIISNSHQNIVNAQNIIPKFPHIASTSSQLVTPASQNIHIPSPITSRSRQNILDFQSTFTSFSQKTSRVQTIQTTPALKNMPKPALFCSSAQNNIPKFPKMIIHTENVPIKREIIPVTSQYQPISPELITITSQPPISSPVVVEMKEERSPTIDPLEILLHTAVEVHTGLGVLMGDKNGDCNVHPITVKEGVIKVPSLQAYIKDGFLVSYSGTPILPLGKKQTILKHISENIAGNAIRPCPLDVARQLTNMPSQPENVNSMATPKIELPDEKKIDWEDKIPMGLIAYMDPKDHNRTLDPQKSKIQVQLSKISPKVCMASSLE</sequence>
<proteinExistence type="predicted"/>
<dbReference type="AlphaFoldDB" id="A0A835GC05"/>
<accession>A0A835GC05</accession>
<dbReference type="Proteomes" id="UP000648187">
    <property type="component" value="Unassembled WGS sequence"/>
</dbReference>
<keyword evidence="2" id="KW-1185">Reference proteome</keyword>